<feature type="compositionally biased region" description="Polar residues" evidence="1">
    <location>
        <begin position="29"/>
        <end position="40"/>
    </location>
</feature>
<comment type="caution">
    <text evidence="2">The sequence shown here is derived from an EMBL/GenBank/DDBJ whole genome shotgun (WGS) entry which is preliminary data.</text>
</comment>
<name>A0A9Q1EKP3_SYNKA</name>
<evidence type="ECO:0000313" key="3">
    <source>
        <dbReference type="Proteomes" id="UP001152622"/>
    </source>
</evidence>
<sequence>MAMTCFRMAGLGMPCSEGSPTRVLTHRGNLSRSQEVTHNPLQGMGEEGGLQRTDNGITQCVGAECHRFQDVMLVTLRV</sequence>
<gene>
    <name evidence="2" type="ORF">SKAU_G00352050</name>
</gene>
<evidence type="ECO:0000313" key="2">
    <source>
        <dbReference type="EMBL" id="KAJ8340572.1"/>
    </source>
</evidence>
<protein>
    <submittedName>
        <fullName evidence="2">Uncharacterized protein</fullName>
    </submittedName>
</protein>
<accession>A0A9Q1EKP3</accession>
<evidence type="ECO:0000256" key="1">
    <source>
        <dbReference type="SAM" id="MobiDB-lite"/>
    </source>
</evidence>
<feature type="region of interest" description="Disordered" evidence="1">
    <location>
        <begin position="29"/>
        <end position="50"/>
    </location>
</feature>
<dbReference type="AlphaFoldDB" id="A0A9Q1EKP3"/>
<keyword evidence="3" id="KW-1185">Reference proteome</keyword>
<reference evidence="2" key="1">
    <citation type="journal article" date="2023" name="Science">
        <title>Genome structures resolve the early diversification of teleost fishes.</title>
        <authorList>
            <person name="Parey E."/>
            <person name="Louis A."/>
            <person name="Montfort J."/>
            <person name="Bouchez O."/>
            <person name="Roques C."/>
            <person name="Iampietro C."/>
            <person name="Lluch J."/>
            <person name="Castinel A."/>
            <person name="Donnadieu C."/>
            <person name="Desvignes T."/>
            <person name="Floi Bucao C."/>
            <person name="Jouanno E."/>
            <person name="Wen M."/>
            <person name="Mejri S."/>
            <person name="Dirks R."/>
            <person name="Jansen H."/>
            <person name="Henkel C."/>
            <person name="Chen W.J."/>
            <person name="Zahm M."/>
            <person name="Cabau C."/>
            <person name="Klopp C."/>
            <person name="Thompson A.W."/>
            <person name="Robinson-Rechavi M."/>
            <person name="Braasch I."/>
            <person name="Lecointre G."/>
            <person name="Bobe J."/>
            <person name="Postlethwait J.H."/>
            <person name="Berthelot C."/>
            <person name="Roest Crollius H."/>
            <person name="Guiguen Y."/>
        </authorList>
    </citation>
    <scope>NUCLEOTIDE SEQUENCE</scope>
    <source>
        <strain evidence="2">WJC10195</strain>
    </source>
</reference>
<dbReference type="EMBL" id="JAINUF010000016">
    <property type="protein sequence ID" value="KAJ8340572.1"/>
    <property type="molecule type" value="Genomic_DNA"/>
</dbReference>
<organism evidence="2 3">
    <name type="scientific">Synaphobranchus kaupii</name>
    <name type="common">Kaup's arrowtooth eel</name>
    <dbReference type="NCBI Taxonomy" id="118154"/>
    <lineage>
        <taxon>Eukaryota</taxon>
        <taxon>Metazoa</taxon>
        <taxon>Chordata</taxon>
        <taxon>Craniata</taxon>
        <taxon>Vertebrata</taxon>
        <taxon>Euteleostomi</taxon>
        <taxon>Actinopterygii</taxon>
        <taxon>Neopterygii</taxon>
        <taxon>Teleostei</taxon>
        <taxon>Anguilliformes</taxon>
        <taxon>Synaphobranchidae</taxon>
        <taxon>Synaphobranchus</taxon>
    </lineage>
</organism>
<dbReference type="Proteomes" id="UP001152622">
    <property type="component" value="Chromosome 16"/>
</dbReference>
<proteinExistence type="predicted"/>